<sequence length="211" mass="22984">MEDSPLVFGRRAPGATPQAFPRWGSPRGAERGMRGRGLWSLLETLRSGSVSTAPLRLPRLKEHGRAAALSPHPYEAAEREYQCDPEAARELLVPNAHREGFAWRPLECACHCLSSAHASAEIESAPRKSGPQTLPPARARIAEPRRAERDGMLFARPAAAHYAKLISDAAGSVAVKRAEEAIGIKRCFSGVPDAALIETRQVLALRLQLWS</sequence>
<organism evidence="2 3">
    <name type="scientific">Synaphobranchus kaupii</name>
    <name type="common">Kaup's arrowtooth eel</name>
    <dbReference type="NCBI Taxonomy" id="118154"/>
    <lineage>
        <taxon>Eukaryota</taxon>
        <taxon>Metazoa</taxon>
        <taxon>Chordata</taxon>
        <taxon>Craniata</taxon>
        <taxon>Vertebrata</taxon>
        <taxon>Euteleostomi</taxon>
        <taxon>Actinopterygii</taxon>
        <taxon>Neopterygii</taxon>
        <taxon>Teleostei</taxon>
        <taxon>Anguilliformes</taxon>
        <taxon>Synaphobranchidae</taxon>
        <taxon>Synaphobranchus</taxon>
    </lineage>
</organism>
<evidence type="ECO:0000313" key="2">
    <source>
        <dbReference type="EMBL" id="KAJ8338804.1"/>
    </source>
</evidence>
<dbReference type="EMBL" id="JAINUF010000017">
    <property type="protein sequence ID" value="KAJ8338804.1"/>
    <property type="molecule type" value="Genomic_DNA"/>
</dbReference>
<evidence type="ECO:0000256" key="1">
    <source>
        <dbReference type="SAM" id="MobiDB-lite"/>
    </source>
</evidence>
<dbReference type="Proteomes" id="UP001152622">
    <property type="component" value="Chromosome 17"/>
</dbReference>
<feature type="region of interest" description="Disordered" evidence="1">
    <location>
        <begin position="123"/>
        <end position="142"/>
    </location>
</feature>
<comment type="caution">
    <text evidence="2">The sequence shown here is derived from an EMBL/GenBank/DDBJ whole genome shotgun (WGS) entry which is preliminary data.</text>
</comment>
<keyword evidence="3" id="KW-1185">Reference proteome</keyword>
<proteinExistence type="predicted"/>
<reference evidence="2" key="1">
    <citation type="journal article" date="2023" name="Science">
        <title>Genome structures resolve the early diversification of teleost fishes.</title>
        <authorList>
            <person name="Parey E."/>
            <person name="Louis A."/>
            <person name="Montfort J."/>
            <person name="Bouchez O."/>
            <person name="Roques C."/>
            <person name="Iampietro C."/>
            <person name="Lluch J."/>
            <person name="Castinel A."/>
            <person name="Donnadieu C."/>
            <person name="Desvignes T."/>
            <person name="Floi Bucao C."/>
            <person name="Jouanno E."/>
            <person name="Wen M."/>
            <person name="Mejri S."/>
            <person name="Dirks R."/>
            <person name="Jansen H."/>
            <person name="Henkel C."/>
            <person name="Chen W.J."/>
            <person name="Zahm M."/>
            <person name="Cabau C."/>
            <person name="Klopp C."/>
            <person name="Thompson A.W."/>
            <person name="Robinson-Rechavi M."/>
            <person name="Braasch I."/>
            <person name="Lecointre G."/>
            <person name="Bobe J."/>
            <person name="Postlethwait J.H."/>
            <person name="Berthelot C."/>
            <person name="Roest Crollius H."/>
            <person name="Guiguen Y."/>
        </authorList>
    </citation>
    <scope>NUCLEOTIDE SEQUENCE</scope>
    <source>
        <strain evidence="2">WJC10195</strain>
    </source>
</reference>
<evidence type="ECO:0000313" key="3">
    <source>
        <dbReference type="Proteomes" id="UP001152622"/>
    </source>
</evidence>
<gene>
    <name evidence="2" type="ORF">SKAU_G00355900</name>
</gene>
<protein>
    <submittedName>
        <fullName evidence="2">Uncharacterized protein</fullName>
    </submittedName>
</protein>
<feature type="region of interest" description="Disordered" evidence="1">
    <location>
        <begin position="1"/>
        <end position="31"/>
    </location>
</feature>
<dbReference type="AlphaFoldDB" id="A0A9Q1IGL5"/>
<name>A0A9Q1IGL5_SYNKA</name>
<accession>A0A9Q1IGL5</accession>